<accession>A0AAE1U431</accession>
<dbReference type="Pfam" id="PF20252">
    <property type="entry name" value="BIG2_C"/>
    <property type="match status" value="1"/>
</dbReference>
<protein>
    <recommendedName>
        <fullName evidence="1">Sec7/BIG1-like C-terminal domain-containing protein</fullName>
    </recommendedName>
</protein>
<proteinExistence type="predicted"/>
<dbReference type="InterPro" id="IPR046455">
    <property type="entry name" value="Sec7/BIG1-like_C"/>
</dbReference>
<evidence type="ECO:0000313" key="3">
    <source>
        <dbReference type="Proteomes" id="UP001292094"/>
    </source>
</evidence>
<evidence type="ECO:0000313" key="2">
    <source>
        <dbReference type="EMBL" id="KAK4309513.1"/>
    </source>
</evidence>
<dbReference type="Proteomes" id="UP001292094">
    <property type="component" value="Unassembled WGS sequence"/>
</dbReference>
<comment type="caution">
    <text evidence="2">The sequence shown here is derived from an EMBL/GenBank/DDBJ whole genome shotgun (WGS) entry which is preliminary data.</text>
</comment>
<feature type="domain" description="Sec7/BIG1-like C-terminal" evidence="1">
    <location>
        <begin position="2"/>
        <end position="109"/>
    </location>
</feature>
<dbReference type="EMBL" id="JAWZYT010001740">
    <property type="protein sequence ID" value="KAK4309513.1"/>
    <property type="molecule type" value="Genomic_DNA"/>
</dbReference>
<keyword evidence="3" id="KW-1185">Reference proteome</keyword>
<evidence type="ECO:0000259" key="1">
    <source>
        <dbReference type="Pfam" id="PF20252"/>
    </source>
</evidence>
<organism evidence="2 3">
    <name type="scientific">Petrolisthes manimaculis</name>
    <dbReference type="NCBI Taxonomy" id="1843537"/>
    <lineage>
        <taxon>Eukaryota</taxon>
        <taxon>Metazoa</taxon>
        <taxon>Ecdysozoa</taxon>
        <taxon>Arthropoda</taxon>
        <taxon>Crustacea</taxon>
        <taxon>Multicrustacea</taxon>
        <taxon>Malacostraca</taxon>
        <taxon>Eumalacostraca</taxon>
        <taxon>Eucarida</taxon>
        <taxon>Decapoda</taxon>
        <taxon>Pleocyemata</taxon>
        <taxon>Anomura</taxon>
        <taxon>Galatheoidea</taxon>
        <taxon>Porcellanidae</taxon>
        <taxon>Petrolisthes</taxon>
    </lineage>
</organism>
<dbReference type="AlphaFoldDB" id="A0AAE1U431"/>
<name>A0AAE1U431_9EUCA</name>
<gene>
    <name evidence="2" type="ORF">Pmani_018865</name>
</gene>
<reference evidence="2" key="1">
    <citation type="submission" date="2023-11" db="EMBL/GenBank/DDBJ databases">
        <title>Genome assemblies of two species of porcelain crab, Petrolisthes cinctipes and Petrolisthes manimaculis (Anomura: Porcellanidae).</title>
        <authorList>
            <person name="Angst P."/>
        </authorList>
    </citation>
    <scope>NUCLEOTIDE SEQUENCE</scope>
    <source>
        <strain evidence="2">PB745_02</strain>
        <tissue evidence="2">Gill</tissue>
    </source>
</reference>
<sequence length="126" mass="14819">MKIHGFAKHFNSNHNQRNLLQRADIRDGLKPNLLQQETIALACALKILFRMLADPTRQHQKAQVEEYLMRECGSALQYYSNLPYSHRQAWTNILILILTNFRNMSSKQHPGLHSLLRHFLPERETE</sequence>